<feature type="transmembrane region" description="Helical" evidence="2">
    <location>
        <begin position="66"/>
        <end position="92"/>
    </location>
</feature>
<feature type="compositionally biased region" description="Low complexity" evidence="1">
    <location>
        <begin position="7"/>
        <end position="21"/>
    </location>
</feature>
<keyword evidence="2" id="KW-0472">Membrane</keyword>
<dbReference type="InterPro" id="IPR027417">
    <property type="entry name" value="P-loop_NTPase"/>
</dbReference>
<feature type="region of interest" description="Disordered" evidence="1">
    <location>
        <begin position="1"/>
        <end position="21"/>
    </location>
</feature>
<dbReference type="Gene3D" id="3.40.50.300">
    <property type="entry name" value="P-loop containing nucleotide triphosphate hydrolases"/>
    <property type="match status" value="1"/>
</dbReference>
<sequence>MRRRPFARLTGAGRGPAGTAAGGAADVLRPVAVLARGTARLAVDARRRWSATPPERRGPTAFLAGALLLTVYLLPYGPLAAGAALLAAAMWAGRGRPAQEPEEDEDAAARREERLAALYEALVPYFSSPDDPHPLYAHEGDVEQAFGDAEFDGDGRLTALRLRYPPYFRDGEPEARARIEQLLYAKCGRGREYLFTWHEDDNRLDLAVLDPLPTDIGAQPYVTAQGESVLGFTDAAGVRRTLPVHAGSGDRDEPPVLWRTGPRSAEPHLLALGQPGTGTTTLLRSLALQALPHGEVLVVDGGSAGEYGFLAGRPGVLAVESTVGGALALLRWAAEETERRLLRPAPGAGGGSGVGGGAADGGRAAPRPLWVVVDRPAALTHLAAAGRREEGQRLLEVPLRHGRAANITVVVADQFDCAAFLGAAVREHTRARVVLGPASAGQVESVLGAPPHTTPVYDVPPGRGYVRLGEGPVHRLQVPATPDPHHRETPEALRRAVLDLLPQPLAAGATEAAAADVDRVGR</sequence>
<accession>A0ABN2Y0R7</accession>
<evidence type="ECO:0000313" key="3">
    <source>
        <dbReference type="EMBL" id="GAA2120033.1"/>
    </source>
</evidence>
<gene>
    <name evidence="3" type="ORF">GCM10009802_22490</name>
</gene>
<organism evidence="3 4">
    <name type="scientific">Streptomyces synnematoformans</name>
    <dbReference type="NCBI Taxonomy" id="415721"/>
    <lineage>
        <taxon>Bacteria</taxon>
        <taxon>Bacillati</taxon>
        <taxon>Actinomycetota</taxon>
        <taxon>Actinomycetes</taxon>
        <taxon>Kitasatosporales</taxon>
        <taxon>Streptomycetaceae</taxon>
        <taxon>Streptomyces</taxon>
    </lineage>
</organism>
<keyword evidence="2" id="KW-1133">Transmembrane helix</keyword>
<reference evidence="3 4" key="1">
    <citation type="journal article" date="2019" name="Int. J. Syst. Evol. Microbiol.">
        <title>The Global Catalogue of Microorganisms (GCM) 10K type strain sequencing project: providing services to taxonomists for standard genome sequencing and annotation.</title>
        <authorList>
            <consortium name="The Broad Institute Genomics Platform"/>
            <consortium name="The Broad Institute Genome Sequencing Center for Infectious Disease"/>
            <person name="Wu L."/>
            <person name="Ma J."/>
        </authorList>
    </citation>
    <scope>NUCLEOTIDE SEQUENCE [LARGE SCALE GENOMIC DNA]</scope>
    <source>
        <strain evidence="3 4">JCM 15481</strain>
    </source>
</reference>
<keyword evidence="4" id="KW-1185">Reference proteome</keyword>
<evidence type="ECO:0000313" key="4">
    <source>
        <dbReference type="Proteomes" id="UP001500443"/>
    </source>
</evidence>
<dbReference type="Proteomes" id="UP001500443">
    <property type="component" value="Unassembled WGS sequence"/>
</dbReference>
<keyword evidence="2" id="KW-0812">Transmembrane</keyword>
<dbReference type="RefSeq" id="WP_344289655.1">
    <property type="nucleotide sequence ID" value="NZ_BAAAPF010000050.1"/>
</dbReference>
<protein>
    <submittedName>
        <fullName evidence="3">Membrane protein</fullName>
    </submittedName>
</protein>
<evidence type="ECO:0000256" key="1">
    <source>
        <dbReference type="SAM" id="MobiDB-lite"/>
    </source>
</evidence>
<name>A0ABN2Y0R7_9ACTN</name>
<comment type="caution">
    <text evidence="3">The sequence shown here is derived from an EMBL/GenBank/DDBJ whole genome shotgun (WGS) entry which is preliminary data.</text>
</comment>
<dbReference type="SUPFAM" id="SSF52540">
    <property type="entry name" value="P-loop containing nucleoside triphosphate hydrolases"/>
    <property type="match status" value="1"/>
</dbReference>
<dbReference type="EMBL" id="BAAAPF010000050">
    <property type="protein sequence ID" value="GAA2120033.1"/>
    <property type="molecule type" value="Genomic_DNA"/>
</dbReference>
<proteinExistence type="predicted"/>
<evidence type="ECO:0000256" key="2">
    <source>
        <dbReference type="SAM" id="Phobius"/>
    </source>
</evidence>